<name>G0PBK8_CAEBE</name>
<dbReference type="Proteomes" id="UP000008068">
    <property type="component" value="Unassembled WGS sequence"/>
</dbReference>
<organism evidence="2">
    <name type="scientific">Caenorhabditis brenneri</name>
    <name type="common">Nematode worm</name>
    <dbReference type="NCBI Taxonomy" id="135651"/>
    <lineage>
        <taxon>Eukaryota</taxon>
        <taxon>Metazoa</taxon>
        <taxon>Ecdysozoa</taxon>
        <taxon>Nematoda</taxon>
        <taxon>Chromadorea</taxon>
        <taxon>Rhabditida</taxon>
        <taxon>Rhabditina</taxon>
        <taxon>Rhabditomorpha</taxon>
        <taxon>Rhabditoidea</taxon>
        <taxon>Rhabditidae</taxon>
        <taxon>Peloderinae</taxon>
        <taxon>Caenorhabditis</taxon>
    </lineage>
</organism>
<evidence type="ECO:0000313" key="1">
    <source>
        <dbReference type="EMBL" id="EGT50522.1"/>
    </source>
</evidence>
<protein>
    <submittedName>
        <fullName evidence="1">Uncharacterized protein</fullName>
    </submittedName>
</protein>
<evidence type="ECO:0000313" key="2">
    <source>
        <dbReference type="Proteomes" id="UP000008068"/>
    </source>
</evidence>
<accession>G0PBK8</accession>
<dbReference type="AlphaFoldDB" id="G0PBK8"/>
<gene>
    <name evidence="1" type="ORF">CAEBREN_04234</name>
</gene>
<dbReference type="EMBL" id="GL380214">
    <property type="protein sequence ID" value="EGT50522.1"/>
    <property type="molecule type" value="Genomic_DNA"/>
</dbReference>
<sequence length="108" mass="12450">MLGQMFNPPNPAAPENEEQYQLFHPETLPMDIQEKRADGYLELFSVICKAEEMEIGRMAQEEDQEAIDDELPIQVDPEMPVEEEEVILPDVEDIVEVFEDVVEPMEVD</sequence>
<reference evidence="2" key="1">
    <citation type="submission" date="2011-07" db="EMBL/GenBank/DDBJ databases">
        <authorList>
            <consortium name="Caenorhabditis brenneri Sequencing and Analysis Consortium"/>
            <person name="Wilson R.K."/>
        </authorList>
    </citation>
    <scope>NUCLEOTIDE SEQUENCE [LARGE SCALE GENOMIC DNA]</scope>
    <source>
        <strain evidence="2">PB2801</strain>
    </source>
</reference>
<dbReference type="HOGENOM" id="CLU_149554_0_0_1"/>
<proteinExistence type="predicted"/>
<dbReference type="InParanoid" id="G0PBK8"/>
<keyword evidence="2" id="KW-1185">Reference proteome</keyword>